<dbReference type="GO" id="GO:0030655">
    <property type="term" value="P:beta-lactam antibiotic catabolic process"/>
    <property type="evidence" value="ECO:0007669"/>
    <property type="project" value="InterPro"/>
</dbReference>
<dbReference type="InterPro" id="IPR000871">
    <property type="entry name" value="Beta-lactam_class-A"/>
</dbReference>
<name>A0A0G0PSI1_9BACT</name>
<evidence type="ECO:0000256" key="1">
    <source>
        <dbReference type="SAM" id="Phobius"/>
    </source>
</evidence>
<sequence length="306" mass="34164">MRDYSINIHPESLKPKPKKIQLQNPKNKKLIYLLPLVFLVFISIFFLSKINLRFVAGKVISPNAIFERGNDDLLTGIKKLTDNKQGTFSVYIYDLNKANGIGIDETTVFTAASVNKIAILAALYDLASNGKVDLEKIVILQQEDIQDYGSGSIRYDPPGTPFMICAVVSNQSFEPNQSFSDSEFERIRGALTHCISVTRADSSDTGNEGGYAKMFDGEVANKTLTPEMLGFMDKSDFDDRIPRYLPKDIKVYHKTGDEVGKIHDVGIVALPSHPYYLGIFTSDMTDEAGTKETLAKISKIVFDYYK</sequence>
<proteinExistence type="predicted"/>
<evidence type="ECO:0000313" key="3">
    <source>
        <dbReference type="EMBL" id="KKR31104.1"/>
    </source>
</evidence>
<comment type="caution">
    <text evidence="3">The sequence shown here is derived from an EMBL/GenBank/DDBJ whole genome shotgun (WGS) entry which is preliminary data.</text>
</comment>
<evidence type="ECO:0000259" key="2">
    <source>
        <dbReference type="Pfam" id="PF13354"/>
    </source>
</evidence>
<dbReference type="Pfam" id="PF13354">
    <property type="entry name" value="Beta-lactamase2"/>
    <property type="match status" value="2"/>
</dbReference>
<feature type="domain" description="Beta-lactamase class A catalytic" evidence="2">
    <location>
        <begin position="213"/>
        <end position="281"/>
    </location>
</feature>
<evidence type="ECO:0000313" key="4">
    <source>
        <dbReference type="Proteomes" id="UP000034539"/>
    </source>
</evidence>
<dbReference type="PANTHER" id="PTHR35333:SF3">
    <property type="entry name" value="BETA-LACTAMASE-TYPE TRANSPEPTIDASE FOLD CONTAINING PROTEIN"/>
    <property type="match status" value="1"/>
</dbReference>
<keyword evidence="1" id="KW-1133">Transmembrane helix</keyword>
<dbReference type="Proteomes" id="UP000034539">
    <property type="component" value="Unassembled WGS sequence"/>
</dbReference>
<reference evidence="3 4" key="1">
    <citation type="journal article" date="2015" name="Nature">
        <title>rRNA introns, odd ribosomes, and small enigmatic genomes across a large radiation of phyla.</title>
        <authorList>
            <person name="Brown C.T."/>
            <person name="Hug L.A."/>
            <person name="Thomas B.C."/>
            <person name="Sharon I."/>
            <person name="Castelle C.J."/>
            <person name="Singh A."/>
            <person name="Wilkins M.J."/>
            <person name="Williams K.H."/>
            <person name="Banfield J.F."/>
        </authorList>
    </citation>
    <scope>NUCLEOTIDE SEQUENCE [LARGE SCALE GENOMIC DNA]</scope>
</reference>
<protein>
    <submittedName>
        <fullName evidence="3">Beta-lactamase class A-like protein</fullName>
    </submittedName>
</protein>
<organism evidence="3 4">
    <name type="scientific">Candidatus Gottesmanbacteria bacterium GW2011_GWC2_39_8</name>
    <dbReference type="NCBI Taxonomy" id="1618450"/>
    <lineage>
        <taxon>Bacteria</taxon>
        <taxon>Candidatus Gottesmaniibacteriota</taxon>
    </lineage>
</organism>
<keyword evidence="1" id="KW-0472">Membrane</keyword>
<dbReference type="AlphaFoldDB" id="A0A0G0PSI1"/>
<feature type="transmembrane region" description="Helical" evidence="1">
    <location>
        <begin position="30"/>
        <end position="48"/>
    </location>
</feature>
<accession>A0A0G0PSI1</accession>
<feature type="domain" description="Beta-lactamase class A catalytic" evidence="2">
    <location>
        <begin position="89"/>
        <end position="160"/>
    </location>
</feature>
<dbReference type="Gene3D" id="3.40.710.10">
    <property type="entry name" value="DD-peptidase/beta-lactamase superfamily"/>
    <property type="match status" value="2"/>
</dbReference>
<dbReference type="GO" id="GO:0046677">
    <property type="term" value="P:response to antibiotic"/>
    <property type="evidence" value="ECO:0007669"/>
    <property type="project" value="InterPro"/>
</dbReference>
<dbReference type="InterPro" id="IPR012338">
    <property type="entry name" value="Beta-lactam/transpept-like"/>
</dbReference>
<dbReference type="InterPro" id="IPR045155">
    <property type="entry name" value="Beta-lactam_cat"/>
</dbReference>
<keyword evidence="1" id="KW-0812">Transmembrane</keyword>
<dbReference type="SUPFAM" id="SSF56601">
    <property type="entry name" value="beta-lactamase/transpeptidase-like"/>
    <property type="match status" value="1"/>
</dbReference>
<dbReference type="PANTHER" id="PTHR35333">
    <property type="entry name" value="BETA-LACTAMASE"/>
    <property type="match status" value="1"/>
</dbReference>
<dbReference type="GO" id="GO:0008800">
    <property type="term" value="F:beta-lactamase activity"/>
    <property type="evidence" value="ECO:0007669"/>
    <property type="project" value="InterPro"/>
</dbReference>
<dbReference type="EMBL" id="LBXN01000083">
    <property type="protein sequence ID" value="KKR31104.1"/>
    <property type="molecule type" value="Genomic_DNA"/>
</dbReference>
<gene>
    <name evidence="3" type="ORF">UT63_C0083G0014</name>
</gene>